<dbReference type="NCBIfam" id="TIGR00017">
    <property type="entry name" value="cmk"/>
    <property type="match status" value="1"/>
</dbReference>
<dbReference type="InterPro" id="IPR011994">
    <property type="entry name" value="Cytidylate_kinase_dom"/>
</dbReference>
<evidence type="ECO:0000313" key="11">
    <source>
        <dbReference type="Proteomes" id="UP000000739"/>
    </source>
</evidence>
<dbReference type="GO" id="GO:0015949">
    <property type="term" value="P:nucleobase-containing small molecule interconversion"/>
    <property type="evidence" value="ECO:0007669"/>
    <property type="project" value="TreeGrafter"/>
</dbReference>
<evidence type="ECO:0000256" key="2">
    <source>
        <dbReference type="ARBA" id="ARBA00022679"/>
    </source>
</evidence>
<keyword evidence="5 8" id="KW-0067">ATP-binding</keyword>
<dbReference type="CDD" id="cd02020">
    <property type="entry name" value="CMPK"/>
    <property type="match status" value="1"/>
</dbReference>
<dbReference type="InterPro" id="IPR003136">
    <property type="entry name" value="Cytidylate_kin"/>
</dbReference>
<dbReference type="PANTHER" id="PTHR21299:SF2">
    <property type="entry name" value="CYTIDYLATE KINASE"/>
    <property type="match status" value="1"/>
</dbReference>
<feature type="binding site" evidence="8">
    <location>
        <begin position="10"/>
        <end position="18"/>
    </location>
    <ligand>
        <name>ATP</name>
        <dbReference type="ChEBI" id="CHEBI:30616"/>
    </ligand>
</feature>
<dbReference type="GO" id="GO:0006220">
    <property type="term" value="P:pyrimidine nucleotide metabolic process"/>
    <property type="evidence" value="ECO:0007669"/>
    <property type="project" value="UniProtKB-UniRule"/>
</dbReference>
<dbReference type="RefSeq" id="WP_012610076.1">
    <property type="nucleotide sequence ID" value="NC_011768.1"/>
</dbReference>
<dbReference type="EMBL" id="CP001322">
    <property type="protein sequence ID" value="ACL02638.1"/>
    <property type="molecule type" value="Genomic_DNA"/>
</dbReference>
<sequence length="223" mass="24510">MKKILVTIDGPAGAGKTTVSRAVALELGYTYVDTGALYRGLAVIVNQKGVDPNDDEALAAVCKELELSLIPEEDKTRVIANGEDITDKLRTPEISMTASAVSARPLVREWLLGIQREFGEKGGAVFEGRDMGTVVFPNAEAKFFLHADPNIRARRRHQELLEKGLAVTEEDVAKDMEKRDKDDSSRAVAPLKPAEDAILVDSSQLNIEEAVWVILDWVKKKLK</sequence>
<reference evidence="10 11" key="1">
    <citation type="journal article" date="2012" name="Environ. Microbiol.">
        <title>The genome sequence of Desulfatibacillum alkenivorans AK-01: a blueprint for anaerobic alkane oxidation.</title>
        <authorList>
            <person name="Callaghan A.V."/>
            <person name="Morris B.E."/>
            <person name="Pereira I.A."/>
            <person name="McInerney M.J."/>
            <person name="Austin R.N."/>
            <person name="Groves J.T."/>
            <person name="Kukor J.J."/>
            <person name="Suflita J.M."/>
            <person name="Young L.Y."/>
            <person name="Zylstra G.J."/>
            <person name="Wawrik B."/>
        </authorList>
    </citation>
    <scope>NUCLEOTIDE SEQUENCE [LARGE SCALE GENOMIC DNA]</scope>
    <source>
        <strain evidence="10 11">AK-01</strain>
    </source>
</reference>
<feature type="domain" description="Cytidylate kinase" evidence="9">
    <location>
        <begin position="6"/>
        <end position="219"/>
    </location>
</feature>
<dbReference type="PANTHER" id="PTHR21299">
    <property type="entry name" value="CYTIDYLATE KINASE/PANTOATE-BETA-ALANINE LIGASE"/>
    <property type="match status" value="1"/>
</dbReference>
<comment type="subcellular location">
    <subcellularLocation>
        <location evidence="8">Cytoplasm</location>
    </subcellularLocation>
</comment>
<evidence type="ECO:0000256" key="3">
    <source>
        <dbReference type="ARBA" id="ARBA00022741"/>
    </source>
</evidence>
<dbReference type="eggNOG" id="COG0283">
    <property type="taxonomic scope" value="Bacteria"/>
</dbReference>
<keyword evidence="8" id="KW-0963">Cytoplasm</keyword>
<keyword evidence="4 8" id="KW-0418">Kinase</keyword>
<dbReference type="KEGG" id="dal:Dalk_0934"/>
<evidence type="ECO:0000256" key="6">
    <source>
        <dbReference type="ARBA" id="ARBA00047615"/>
    </source>
</evidence>
<gene>
    <name evidence="8" type="primary">cmk</name>
    <name evidence="10" type="ordered locus">Dalk_0934</name>
</gene>
<dbReference type="HAMAP" id="MF_00238">
    <property type="entry name" value="Cytidyl_kinase_type1"/>
    <property type="match status" value="1"/>
</dbReference>
<evidence type="ECO:0000313" key="10">
    <source>
        <dbReference type="EMBL" id="ACL02638.1"/>
    </source>
</evidence>
<keyword evidence="11" id="KW-1185">Reference proteome</keyword>
<evidence type="ECO:0000259" key="9">
    <source>
        <dbReference type="Pfam" id="PF02224"/>
    </source>
</evidence>
<proteinExistence type="inferred from homology"/>
<evidence type="ECO:0000256" key="4">
    <source>
        <dbReference type="ARBA" id="ARBA00022777"/>
    </source>
</evidence>
<organism evidence="10 11">
    <name type="scientific">Desulfatibacillum aliphaticivorans</name>
    <dbReference type="NCBI Taxonomy" id="218208"/>
    <lineage>
        <taxon>Bacteria</taxon>
        <taxon>Pseudomonadati</taxon>
        <taxon>Thermodesulfobacteriota</taxon>
        <taxon>Desulfobacteria</taxon>
        <taxon>Desulfobacterales</taxon>
        <taxon>Desulfatibacillaceae</taxon>
        <taxon>Desulfatibacillum</taxon>
    </lineage>
</organism>
<dbReference type="EC" id="2.7.4.25" evidence="8"/>
<dbReference type="Pfam" id="PF02224">
    <property type="entry name" value="Cytidylate_kin"/>
    <property type="match status" value="1"/>
</dbReference>
<dbReference type="GO" id="GO:0036430">
    <property type="term" value="F:CMP kinase activity"/>
    <property type="evidence" value="ECO:0007669"/>
    <property type="project" value="RHEA"/>
</dbReference>
<evidence type="ECO:0000256" key="5">
    <source>
        <dbReference type="ARBA" id="ARBA00022840"/>
    </source>
</evidence>
<dbReference type="Proteomes" id="UP000000739">
    <property type="component" value="Chromosome"/>
</dbReference>
<comment type="similarity">
    <text evidence="1 8">Belongs to the cytidylate kinase family. Type 1 subfamily.</text>
</comment>
<dbReference type="GO" id="GO:0036431">
    <property type="term" value="F:dCMP kinase activity"/>
    <property type="evidence" value="ECO:0007669"/>
    <property type="project" value="InterPro"/>
</dbReference>
<evidence type="ECO:0000256" key="8">
    <source>
        <dbReference type="HAMAP-Rule" id="MF_00238"/>
    </source>
</evidence>
<dbReference type="HOGENOM" id="CLU_079959_0_2_7"/>
<dbReference type="InterPro" id="IPR027417">
    <property type="entry name" value="P-loop_NTPase"/>
</dbReference>
<keyword evidence="2 8" id="KW-0808">Transferase</keyword>
<dbReference type="GO" id="GO:0005524">
    <property type="term" value="F:ATP binding"/>
    <property type="evidence" value="ECO:0007669"/>
    <property type="project" value="UniProtKB-UniRule"/>
</dbReference>
<comment type="catalytic activity">
    <reaction evidence="6 8">
        <text>dCMP + ATP = dCDP + ADP</text>
        <dbReference type="Rhea" id="RHEA:25094"/>
        <dbReference type="ChEBI" id="CHEBI:30616"/>
        <dbReference type="ChEBI" id="CHEBI:57566"/>
        <dbReference type="ChEBI" id="CHEBI:58593"/>
        <dbReference type="ChEBI" id="CHEBI:456216"/>
        <dbReference type="EC" id="2.7.4.25"/>
    </reaction>
</comment>
<protein>
    <recommendedName>
        <fullName evidence="8">Cytidylate kinase</fullName>
        <shortName evidence="8">CK</shortName>
        <ecNumber evidence="8">2.7.4.25</ecNumber>
    </recommendedName>
    <alternativeName>
        <fullName evidence="8">Cytidine monophosphate kinase</fullName>
        <shortName evidence="8">CMP kinase</shortName>
    </alternativeName>
</protein>
<dbReference type="SUPFAM" id="SSF52540">
    <property type="entry name" value="P-loop containing nucleoside triphosphate hydrolases"/>
    <property type="match status" value="1"/>
</dbReference>
<evidence type="ECO:0000256" key="1">
    <source>
        <dbReference type="ARBA" id="ARBA00009427"/>
    </source>
</evidence>
<dbReference type="AlphaFoldDB" id="B8FI71"/>
<accession>B8FI71</accession>
<keyword evidence="3 8" id="KW-0547">Nucleotide-binding</keyword>
<comment type="catalytic activity">
    <reaction evidence="7 8">
        <text>CMP + ATP = CDP + ADP</text>
        <dbReference type="Rhea" id="RHEA:11600"/>
        <dbReference type="ChEBI" id="CHEBI:30616"/>
        <dbReference type="ChEBI" id="CHEBI:58069"/>
        <dbReference type="ChEBI" id="CHEBI:60377"/>
        <dbReference type="ChEBI" id="CHEBI:456216"/>
        <dbReference type="EC" id="2.7.4.25"/>
    </reaction>
</comment>
<evidence type="ECO:0000256" key="7">
    <source>
        <dbReference type="ARBA" id="ARBA00048478"/>
    </source>
</evidence>
<dbReference type="GO" id="GO:0005829">
    <property type="term" value="C:cytosol"/>
    <property type="evidence" value="ECO:0007669"/>
    <property type="project" value="TreeGrafter"/>
</dbReference>
<dbReference type="Gene3D" id="3.40.50.300">
    <property type="entry name" value="P-loop containing nucleotide triphosphate hydrolases"/>
    <property type="match status" value="1"/>
</dbReference>
<name>B8FI71_DESAL</name>